<evidence type="ECO:0000256" key="2">
    <source>
        <dbReference type="ARBA" id="ARBA00022630"/>
    </source>
</evidence>
<evidence type="ECO:0000256" key="1">
    <source>
        <dbReference type="ARBA" id="ARBA00006442"/>
    </source>
</evidence>
<dbReference type="InterPro" id="IPR036188">
    <property type="entry name" value="FAD/NAD-bd_sf"/>
</dbReference>
<reference evidence="6" key="1">
    <citation type="submission" date="2020-11" db="EMBL/GenBank/DDBJ databases">
        <title>Nocardioides sp. CBS4Y-1, whole genome shotgun sequence.</title>
        <authorList>
            <person name="Tuo L."/>
        </authorList>
    </citation>
    <scope>NUCLEOTIDE SEQUENCE</scope>
    <source>
        <strain evidence="6">CBS4Y-1</strain>
    </source>
</reference>
<evidence type="ECO:0000313" key="7">
    <source>
        <dbReference type="Proteomes" id="UP000656804"/>
    </source>
</evidence>
<protein>
    <submittedName>
        <fullName evidence="6">FAD-dependent oxidoreductase</fullName>
    </submittedName>
</protein>
<keyword evidence="2" id="KW-0285">Flavoprotein</keyword>
<dbReference type="Proteomes" id="UP000656804">
    <property type="component" value="Unassembled WGS sequence"/>
</dbReference>
<comment type="similarity">
    <text evidence="1">Belongs to the FAD-dependent oxidoreductase family.</text>
</comment>
<dbReference type="RefSeq" id="WP_194501500.1">
    <property type="nucleotide sequence ID" value="NZ_JADIVZ010000001.1"/>
</dbReference>
<dbReference type="PANTHER" id="PTHR43735">
    <property type="entry name" value="APOPTOSIS-INDUCING FACTOR 1"/>
    <property type="match status" value="1"/>
</dbReference>
<dbReference type="SUPFAM" id="SSF51905">
    <property type="entry name" value="FAD/NAD(P)-binding domain"/>
    <property type="match status" value="1"/>
</dbReference>
<dbReference type="Pfam" id="PF07992">
    <property type="entry name" value="Pyr_redox_2"/>
    <property type="match status" value="1"/>
</dbReference>
<evidence type="ECO:0000256" key="4">
    <source>
        <dbReference type="ARBA" id="ARBA00023002"/>
    </source>
</evidence>
<feature type="domain" description="FAD/NAD(P)-binding" evidence="5">
    <location>
        <begin position="3"/>
        <end position="287"/>
    </location>
</feature>
<name>A0A930UU59_9ACTN</name>
<dbReference type="InterPro" id="IPR023753">
    <property type="entry name" value="FAD/NAD-binding_dom"/>
</dbReference>
<evidence type="ECO:0000313" key="6">
    <source>
        <dbReference type="EMBL" id="MBF4160241.1"/>
    </source>
</evidence>
<dbReference type="PANTHER" id="PTHR43735:SF3">
    <property type="entry name" value="FERROPTOSIS SUPPRESSOR PROTEIN 1"/>
    <property type="match status" value="1"/>
</dbReference>
<keyword evidence="3" id="KW-0274">FAD</keyword>
<dbReference type="GO" id="GO:0050660">
    <property type="term" value="F:flavin adenine dinucleotide binding"/>
    <property type="evidence" value="ECO:0007669"/>
    <property type="project" value="TreeGrafter"/>
</dbReference>
<dbReference type="AlphaFoldDB" id="A0A930UU59"/>
<sequence>MPSVAIVGGGFAGTLLVEALDEKADIVLIDPREAFVNVSASLRALTQPDFAPRAFFRYGSLLRRGRQVQDYAASVDATGVTLRGGGRVETDFTVLATGSSYSYPARPHRHDSSIDEALDDLRATHGQLAQAERVLILGAGPVGLELAGEIREVWPHKRIVVVDPDDELLRGYLPEVRDELRRQLQSLDIDVRLGVRIDGLPPVAEGVAQTFAAVTEAGEEIAADIWFRSFGSRVNTAYLEDGALVALDHGLVPVTASLTVAGHDHVYAVGDITNLPDPKMATWAQTQALTVVENLTARIEGRPAQSTYVPSTAQTRRIFLPLGSTGGVGQIPGPDGASRPAPLDMVVDRKGRDLFTARMAARFHA</sequence>
<dbReference type="EMBL" id="JADIVZ010000001">
    <property type="protein sequence ID" value="MBF4160241.1"/>
    <property type="molecule type" value="Genomic_DNA"/>
</dbReference>
<keyword evidence="7" id="KW-1185">Reference proteome</keyword>
<accession>A0A930UU59</accession>
<keyword evidence="4" id="KW-0560">Oxidoreductase</keyword>
<comment type="caution">
    <text evidence="6">The sequence shown here is derived from an EMBL/GenBank/DDBJ whole genome shotgun (WGS) entry which is preliminary data.</text>
</comment>
<evidence type="ECO:0000259" key="5">
    <source>
        <dbReference type="Pfam" id="PF07992"/>
    </source>
</evidence>
<dbReference type="PRINTS" id="PR00368">
    <property type="entry name" value="FADPNR"/>
</dbReference>
<dbReference type="Gene3D" id="3.50.50.100">
    <property type="match status" value="1"/>
</dbReference>
<dbReference type="GO" id="GO:0005737">
    <property type="term" value="C:cytoplasm"/>
    <property type="evidence" value="ECO:0007669"/>
    <property type="project" value="TreeGrafter"/>
</dbReference>
<gene>
    <name evidence="6" type="ORF">ISG29_00960</name>
</gene>
<proteinExistence type="inferred from homology"/>
<evidence type="ECO:0000256" key="3">
    <source>
        <dbReference type="ARBA" id="ARBA00022827"/>
    </source>
</evidence>
<organism evidence="6 7">
    <name type="scientific">Nocardioides acrostichi</name>
    <dbReference type="NCBI Taxonomy" id="2784339"/>
    <lineage>
        <taxon>Bacteria</taxon>
        <taxon>Bacillati</taxon>
        <taxon>Actinomycetota</taxon>
        <taxon>Actinomycetes</taxon>
        <taxon>Propionibacteriales</taxon>
        <taxon>Nocardioidaceae</taxon>
        <taxon>Nocardioides</taxon>
    </lineage>
</organism>
<dbReference type="GO" id="GO:0004174">
    <property type="term" value="F:electron-transferring-flavoprotein dehydrogenase activity"/>
    <property type="evidence" value="ECO:0007669"/>
    <property type="project" value="TreeGrafter"/>
</dbReference>